<dbReference type="FunFam" id="2.60.40.10:FF:000032">
    <property type="entry name" value="palladin isoform X1"/>
    <property type="match status" value="1"/>
</dbReference>
<accession>A0A915D542</accession>
<dbReference type="AlphaFoldDB" id="A0A915D542"/>
<dbReference type="InterPro" id="IPR003599">
    <property type="entry name" value="Ig_sub"/>
</dbReference>
<feature type="domain" description="Ig-like" evidence="5">
    <location>
        <begin position="8"/>
        <end position="91"/>
    </location>
</feature>
<keyword evidence="4" id="KW-0393">Immunoglobulin domain</keyword>
<protein>
    <submittedName>
        <fullName evidence="7">Ig-like domain-containing protein</fullName>
    </submittedName>
</protein>
<dbReference type="PANTHER" id="PTHR12231">
    <property type="entry name" value="CTX-RELATED TYPE I TRANSMEMBRANE PROTEIN"/>
    <property type="match status" value="1"/>
</dbReference>
<organism evidence="6 7">
    <name type="scientific">Ditylenchus dipsaci</name>
    <dbReference type="NCBI Taxonomy" id="166011"/>
    <lineage>
        <taxon>Eukaryota</taxon>
        <taxon>Metazoa</taxon>
        <taxon>Ecdysozoa</taxon>
        <taxon>Nematoda</taxon>
        <taxon>Chromadorea</taxon>
        <taxon>Rhabditida</taxon>
        <taxon>Tylenchina</taxon>
        <taxon>Tylenchomorpha</taxon>
        <taxon>Sphaerularioidea</taxon>
        <taxon>Anguinidae</taxon>
        <taxon>Anguininae</taxon>
        <taxon>Ditylenchus</taxon>
    </lineage>
</organism>
<evidence type="ECO:0000313" key="6">
    <source>
        <dbReference type="Proteomes" id="UP000887574"/>
    </source>
</evidence>
<name>A0A915D542_9BILA</name>
<dbReference type="Pfam" id="PF13927">
    <property type="entry name" value="Ig_3"/>
    <property type="match status" value="1"/>
</dbReference>
<keyword evidence="6" id="KW-1185">Reference proteome</keyword>
<reference evidence="7" key="1">
    <citation type="submission" date="2022-11" db="UniProtKB">
        <authorList>
            <consortium name="WormBaseParasite"/>
        </authorList>
    </citation>
    <scope>IDENTIFICATION</scope>
</reference>
<keyword evidence="1" id="KW-0732">Signal</keyword>
<proteinExistence type="predicted"/>
<keyword evidence="3" id="KW-1015">Disulfide bond</keyword>
<dbReference type="InterPro" id="IPR013783">
    <property type="entry name" value="Ig-like_fold"/>
</dbReference>
<dbReference type="PANTHER" id="PTHR12231:SF253">
    <property type="entry name" value="DPR-INTERACTING PROTEIN ETA, ISOFORM B-RELATED"/>
    <property type="match status" value="1"/>
</dbReference>
<dbReference type="SMART" id="SM00408">
    <property type="entry name" value="IGc2"/>
    <property type="match status" value="1"/>
</dbReference>
<evidence type="ECO:0000313" key="7">
    <source>
        <dbReference type="WBParaSite" id="jg1568"/>
    </source>
</evidence>
<evidence type="ECO:0000256" key="4">
    <source>
        <dbReference type="ARBA" id="ARBA00023319"/>
    </source>
</evidence>
<evidence type="ECO:0000256" key="3">
    <source>
        <dbReference type="ARBA" id="ARBA00023157"/>
    </source>
</evidence>
<dbReference type="InterPro" id="IPR051170">
    <property type="entry name" value="Neural/epithelial_adhesion"/>
</dbReference>
<dbReference type="WBParaSite" id="jg1568">
    <property type="protein sequence ID" value="jg1568"/>
    <property type="gene ID" value="jg1568"/>
</dbReference>
<dbReference type="InterPro" id="IPR007110">
    <property type="entry name" value="Ig-like_dom"/>
</dbReference>
<dbReference type="PROSITE" id="PS50835">
    <property type="entry name" value="IG_LIKE"/>
    <property type="match status" value="1"/>
</dbReference>
<keyword evidence="2" id="KW-0677">Repeat</keyword>
<evidence type="ECO:0000259" key="5">
    <source>
        <dbReference type="PROSITE" id="PS50835"/>
    </source>
</evidence>
<sequence length="271" mass="30232">MGYLNTLPHFVETPLNTMVNPGAELRLHCSAMGSPTPAIFWLKDGQLLEEFRSLDGSSILQLQAVNKSIAGQYVCAARNQIGENRAFAEVSLGAGDWDANPSSIAKLLRDRSKLRPVTVLQCFNGTQLERHRVAWTVDGRKVGQLEESLHALNNGSMALFYFASQEELSAFGCKIRDQPGRVHLGGQVEVLDVVPRALIRPTRIYSHPKWTLLLINNVNLEPDFDKLEVMPNNSLVIRTVIDSDRGSYKCRSWNSQGKSWDDVDLIIEGMN</sequence>
<evidence type="ECO:0000256" key="2">
    <source>
        <dbReference type="ARBA" id="ARBA00022737"/>
    </source>
</evidence>
<dbReference type="GO" id="GO:0043005">
    <property type="term" value="C:neuron projection"/>
    <property type="evidence" value="ECO:0007669"/>
    <property type="project" value="TreeGrafter"/>
</dbReference>
<dbReference type="SUPFAM" id="SSF48726">
    <property type="entry name" value="Immunoglobulin"/>
    <property type="match status" value="2"/>
</dbReference>
<dbReference type="Gene3D" id="2.60.40.10">
    <property type="entry name" value="Immunoglobulins"/>
    <property type="match status" value="2"/>
</dbReference>
<dbReference type="InterPro" id="IPR003598">
    <property type="entry name" value="Ig_sub2"/>
</dbReference>
<dbReference type="SMART" id="SM00409">
    <property type="entry name" value="IG"/>
    <property type="match status" value="2"/>
</dbReference>
<dbReference type="Proteomes" id="UP000887574">
    <property type="component" value="Unplaced"/>
</dbReference>
<evidence type="ECO:0000256" key="1">
    <source>
        <dbReference type="ARBA" id="ARBA00022729"/>
    </source>
</evidence>
<dbReference type="InterPro" id="IPR036179">
    <property type="entry name" value="Ig-like_dom_sf"/>
</dbReference>